<keyword evidence="16" id="KW-1185">Reference proteome</keyword>
<dbReference type="PANTHER" id="PTHR22888:SF9">
    <property type="entry name" value="CYTOCHROME C OXIDASE SUBUNIT 2"/>
    <property type="match status" value="1"/>
</dbReference>
<feature type="transmembrane region" description="Helical" evidence="12">
    <location>
        <begin position="93"/>
        <end position="114"/>
    </location>
</feature>
<keyword evidence="11" id="KW-0186">Copper</keyword>
<dbReference type="Gene3D" id="1.10.287.90">
    <property type="match status" value="1"/>
</dbReference>
<gene>
    <name evidence="15" type="ORF">V0288_21490</name>
</gene>
<feature type="domain" description="Cytochrome oxidase subunit II copper A binding" evidence="13">
    <location>
        <begin position="146"/>
        <end position="256"/>
    </location>
</feature>
<keyword evidence="4 10" id="KW-0679">Respiratory chain</keyword>
<comment type="function">
    <text evidence="11">Subunits I and II form the functional core of the enzyme complex. Electrons originating in cytochrome c are transferred via heme a and Cu(A) to the binuclear center formed by heme a3 and Cu(B).</text>
</comment>
<comment type="caution">
    <text evidence="15">The sequence shown here is derived from an EMBL/GenBank/DDBJ whole genome shotgun (WGS) entry which is preliminary data.</text>
</comment>
<dbReference type="PROSITE" id="PS50999">
    <property type="entry name" value="COX2_TM"/>
    <property type="match status" value="1"/>
</dbReference>
<keyword evidence="9 12" id="KW-0472">Membrane</keyword>
<dbReference type="InterPro" id="IPR045187">
    <property type="entry name" value="CcO_II"/>
</dbReference>
<evidence type="ECO:0000313" key="16">
    <source>
        <dbReference type="Proteomes" id="UP001328733"/>
    </source>
</evidence>
<dbReference type="AlphaFoldDB" id="A0AAW9R0L9"/>
<accession>A0AAW9R0L9</accession>
<evidence type="ECO:0000259" key="14">
    <source>
        <dbReference type="PROSITE" id="PS50999"/>
    </source>
</evidence>
<comment type="subcellular location">
    <subcellularLocation>
        <location evidence="10">Cell membrane</location>
        <topology evidence="10">Multi-pass membrane protein</topology>
    </subcellularLocation>
    <subcellularLocation>
        <location evidence="1">Membrane</location>
        <topology evidence="1">Multi-pass membrane protein</topology>
    </subcellularLocation>
</comment>
<keyword evidence="6" id="KW-1278">Translocase</keyword>
<dbReference type="SUPFAM" id="SSF81464">
    <property type="entry name" value="Cytochrome c oxidase subunit II-like, transmembrane region"/>
    <property type="match status" value="1"/>
</dbReference>
<dbReference type="EMBL" id="JBAFSM010000057">
    <property type="protein sequence ID" value="MEG3439716.1"/>
    <property type="molecule type" value="Genomic_DNA"/>
</dbReference>
<reference evidence="15 16" key="1">
    <citation type="submission" date="2024-01" db="EMBL/GenBank/DDBJ databases">
        <title>Genomic insights into the taxonomy and metabolism of the cyanobacterium Pannus brasiliensis CCIBt3594.</title>
        <authorList>
            <person name="Machado M."/>
            <person name="Botero N.B."/>
            <person name="Andreote A.P.D."/>
            <person name="Feitosa A.M.T."/>
            <person name="Popin R."/>
            <person name="Sivonen K."/>
            <person name="Fiore M.F."/>
        </authorList>
    </citation>
    <scope>NUCLEOTIDE SEQUENCE [LARGE SCALE GENOMIC DNA]</scope>
    <source>
        <strain evidence="15 16">CCIBt3594</strain>
    </source>
</reference>
<proteinExistence type="inferred from homology"/>
<dbReference type="Proteomes" id="UP001328733">
    <property type="component" value="Unassembled WGS sequence"/>
</dbReference>
<keyword evidence="7 10" id="KW-0249">Electron transport</keyword>
<dbReference type="InterPro" id="IPR011759">
    <property type="entry name" value="Cyt_c_oxidase_su2_TM_dom"/>
</dbReference>
<keyword evidence="5 10" id="KW-0812">Transmembrane</keyword>
<evidence type="ECO:0000259" key="13">
    <source>
        <dbReference type="PROSITE" id="PS50857"/>
    </source>
</evidence>
<name>A0AAW9R0L9_9CHRO</name>
<keyword evidence="11" id="KW-0479">Metal-binding</keyword>
<dbReference type="GO" id="GO:0005507">
    <property type="term" value="F:copper ion binding"/>
    <property type="evidence" value="ECO:0007669"/>
    <property type="project" value="InterPro"/>
</dbReference>
<evidence type="ECO:0000256" key="1">
    <source>
        <dbReference type="ARBA" id="ARBA00004141"/>
    </source>
</evidence>
<evidence type="ECO:0000256" key="8">
    <source>
        <dbReference type="ARBA" id="ARBA00022989"/>
    </source>
</evidence>
<keyword evidence="3 10" id="KW-0813">Transport</keyword>
<evidence type="ECO:0000256" key="7">
    <source>
        <dbReference type="ARBA" id="ARBA00022982"/>
    </source>
</evidence>
<feature type="domain" description="Cytochrome oxidase subunit II transmembrane region profile" evidence="14">
    <location>
        <begin position="23"/>
        <end position="121"/>
    </location>
</feature>
<feature type="transmembrane region" description="Helical" evidence="12">
    <location>
        <begin position="7"/>
        <end position="29"/>
    </location>
</feature>
<dbReference type="PANTHER" id="PTHR22888">
    <property type="entry name" value="CYTOCHROME C OXIDASE, SUBUNIT II"/>
    <property type="match status" value="1"/>
</dbReference>
<dbReference type="Gene3D" id="2.60.40.420">
    <property type="entry name" value="Cupredoxins - blue copper proteins"/>
    <property type="match status" value="1"/>
</dbReference>
<evidence type="ECO:0000313" key="15">
    <source>
        <dbReference type="EMBL" id="MEG3439716.1"/>
    </source>
</evidence>
<evidence type="ECO:0000256" key="11">
    <source>
        <dbReference type="RuleBase" id="RU004024"/>
    </source>
</evidence>
<dbReference type="GO" id="GO:0005886">
    <property type="term" value="C:plasma membrane"/>
    <property type="evidence" value="ECO:0007669"/>
    <property type="project" value="UniProtKB-SubCell"/>
</dbReference>
<dbReference type="InterPro" id="IPR008972">
    <property type="entry name" value="Cupredoxin"/>
</dbReference>
<dbReference type="CDD" id="cd13919">
    <property type="entry name" value="CuRO_HCO_II_like_5"/>
    <property type="match status" value="1"/>
</dbReference>
<evidence type="ECO:0000256" key="2">
    <source>
        <dbReference type="ARBA" id="ARBA00007866"/>
    </source>
</evidence>
<keyword evidence="8 12" id="KW-1133">Transmembrane helix</keyword>
<dbReference type="Pfam" id="PF02790">
    <property type="entry name" value="COX2_TM"/>
    <property type="match status" value="1"/>
</dbReference>
<comment type="similarity">
    <text evidence="2 10">Belongs to the cytochrome c oxidase subunit 2 family.</text>
</comment>
<organism evidence="15 16">
    <name type="scientific">Pannus brasiliensis CCIBt3594</name>
    <dbReference type="NCBI Taxonomy" id="1427578"/>
    <lineage>
        <taxon>Bacteria</taxon>
        <taxon>Bacillati</taxon>
        <taxon>Cyanobacteriota</taxon>
        <taxon>Cyanophyceae</taxon>
        <taxon>Oscillatoriophycideae</taxon>
        <taxon>Chroococcales</taxon>
        <taxon>Microcystaceae</taxon>
        <taxon>Pannus</taxon>
    </lineage>
</organism>
<evidence type="ECO:0000256" key="10">
    <source>
        <dbReference type="RuleBase" id="RU000456"/>
    </source>
</evidence>
<dbReference type="EC" id="7.1.1.9" evidence="11"/>
<evidence type="ECO:0000256" key="12">
    <source>
        <dbReference type="SAM" id="Phobius"/>
    </source>
</evidence>
<dbReference type="PROSITE" id="PS50857">
    <property type="entry name" value="COX2_CUA"/>
    <property type="match status" value="1"/>
</dbReference>
<dbReference type="SUPFAM" id="SSF49503">
    <property type="entry name" value="Cupredoxins"/>
    <property type="match status" value="1"/>
</dbReference>
<dbReference type="PRINTS" id="PR01166">
    <property type="entry name" value="CYCOXIDASEII"/>
</dbReference>
<comment type="catalytic activity">
    <reaction evidence="11">
        <text>4 Fe(II)-[cytochrome c] + O2 + 8 H(+)(in) = 4 Fe(III)-[cytochrome c] + 2 H2O + 4 H(+)(out)</text>
        <dbReference type="Rhea" id="RHEA:11436"/>
        <dbReference type="Rhea" id="RHEA-COMP:10350"/>
        <dbReference type="Rhea" id="RHEA-COMP:14399"/>
        <dbReference type="ChEBI" id="CHEBI:15377"/>
        <dbReference type="ChEBI" id="CHEBI:15378"/>
        <dbReference type="ChEBI" id="CHEBI:15379"/>
        <dbReference type="ChEBI" id="CHEBI:29033"/>
        <dbReference type="ChEBI" id="CHEBI:29034"/>
        <dbReference type="EC" id="7.1.1.9"/>
    </reaction>
</comment>
<dbReference type="GO" id="GO:0042773">
    <property type="term" value="P:ATP synthesis coupled electron transport"/>
    <property type="evidence" value="ECO:0007669"/>
    <property type="project" value="TreeGrafter"/>
</dbReference>
<dbReference type="InterPro" id="IPR002429">
    <property type="entry name" value="CcO_II-like_C"/>
</dbReference>
<feature type="transmembrane region" description="Helical" evidence="12">
    <location>
        <begin position="49"/>
        <end position="72"/>
    </location>
</feature>
<evidence type="ECO:0000256" key="5">
    <source>
        <dbReference type="ARBA" id="ARBA00022692"/>
    </source>
</evidence>
<evidence type="ECO:0000256" key="6">
    <source>
        <dbReference type="ARBA" id="ARBA00022967"/>
    </source>
</evidence>
<dbReference type="InterPro" id="IPR036257">
    <property type="entry name" value="Cyt_c_oxidase_su2_TM_sf"/>
</dbReference>
<sequence length="293" mass="33218">MLKIIEYFLLAVFIAGLLLIGRWTGQLAYTWMPLEATAEARRVDELFSFLVSIGTFVFLGLVGMILYSALFYRARPGDYSEGHPARGSARLEILWTIAPVLLVAWIALQNINIYNRLDILGLRQIVRFPLEIEPAVAESAVTTPKPAAETIGVIAKQWRWLFRYPNGAESGELHLPIDESTKLALRAEDVIHGFYVAEFRLRQDAIPGRDIALVLTPTRAGKYLLQDAQFSGDDFSRMRANVYVESREEYDRWLESVARQPPAEKETTITRSPEPLLKTRWSVTSRSIEESDS</sequence>
<evidence type="ECO:0000256" key="9">
    <source>
        <dbReference type="ARBA" id="ARBA00023136"/>
    </source>
</evidence>
<dbReference type="GO" id="GO:0004129">
    <property type="term" value="F:cytochrome-c oxidase activity"/>
    <property type="evidence" value="ECO:0007669"/>
    <property type="project" value="UniProtKB-EC"/>
</dbReference>
<evidence type="ECO:0000256" key="3">
    <source>
        <dbReference type="ARBA" id="ARBA00022448"/>
    </source>
</evidence>
<protein>
    <recommendedName>
        <fullName evidence="11">Cytochrome c oxidase subunit 2</fullName>
        <ecNumber evidence="11">7.1.1.9</ecNumber>
    </recommendedName>
</protein>
<comment type="cofactor">
    <cofactor evidence="11">
        <name>Cu cation</name>
        <dbReference type="ChEBI" id="CHEBI:23378"/>
    </cofactor>
    <text evidence="11">Binds a copper A center.</text>
</comment>
<dbReference type="RefSeq" id="WP_332867196.1">
    <property type="nucleotide sequence ID" value="NZ_JBAFSM010000057.1"/>
</dbReference>
<dbReference type="Pfam" id="PF00116">
    <property type="entry name" value="COX2"/>
    <property type="match status" value="1"/>
</dbReference>
<evidence type="ECO:0000256" key="4">
    <source>
        <dbReference type="ARBA" id="ARBA00022660"/>
    </source>
</evidence>